<dbReference type="Proteomes" id="UP001157017">
    <property type="component" value="Unassembled WGS sequence"/>
</dbReference>
<reference evidence="2" key="1">
    <citation type="journal article" date="2019" name="Int. J. Syst. Evol. Microbiol.">
        <title>The Global Catalogue of Microorganisms (GCM) 10K type strain sequencing project: providing services to taxonomists for standard genome sequencing and annotation.</title>
        <authorList>
            <consortium name="The Broad Institute Genomics Platform"/>
            <consortium name="The Broad Institute Genome Sequencing Center for Infectious Disease"/>
            <person name="Wu L."/>
            <person name="Ma J."/>
        </authorList>
    </citation>
    <scope>NUCLEOTIDE SEQUENCE [LARGE SCALE GENOMIC DNA]</scope>
    <source>
        <strain evidence="2">NBRC 108730</strain>
    </source>
</reference>
<name>A0ABQ6JB86_9ACTN</name>
<proteinExistence type="predicted"/>
<evidence type="ECO:0000313" key="1">
    <source>
        <dbReference type="EMBL" id="GMA85437.1"/>
    </source>
</evidence>
<dbReference type="EMBL" id="BSUZ01000001">
    <property type="protein sequence ID" value="GMA85437.1"/>
    <property type="molecule type" value="Genomic_DNA"/>
</dbReference>
<sequence>MAAGAPPTRCRAGSTPRPSCSLLTAAGLAPRDLHGVRLFSDLVPEALVDGEEVRSALLALERAVGAHPDHPGLAALATRLHVRAHRP</sequence>
<gene>
    <name evidence="1" type="ORF">GCM10025868_06870</name>
</gene>
<dbReference type="InterPro" id="IPR029063">
    <property type="entry name" value="SAM-dependent_MTases_sf"/>
</dbReference>
<protein>
    <submittedName>
        <fullName evidence="1">Uncharacterized protein</fullName>
    </submittedName>
</protein>
<accession>A0ABQ6JB86</accession>
<keyword evidence="2" id="KW-1185">Reference proteome</keyword>
<dbReference type="Gene3D" id="3.40.50.150">
    <property type="entry name" value="Vaccinia Virus protein VP39"/>
    <property type="match status" value="1"/>
</dbReference>
<organism evidence="1 2">
    <name type="scientific">Angustibacter aerolatus</name>
    <dbReference type="NCBI Taxonomy" id="1162965"/>
    <lineage>
        <taxon>Bacteria</taxon>
        <taxon>Bacillati</taxon>
        <taxon>Actinomycetota</taxon>
        <taxon>Actinomycetes</taxon>
        <taxon>Kineosporiales</taxon>
        <taxon>Kineosporiaceae</taxon>
    </lineage>
</organism>
<comment type="caution">
    <text evidence="1">The sequence shown here is derived from an EMBL/GenBank/DDBJ whole genome shotgun (WGS) entry which is preliminary data.</text>
</comment>
<evidence type="ECO:0000313" key="2">
    <source>
        <dbReference type="Proteomes" id="UP001157017"/>
    </source>
</evidence>